<reference evidence="2" key="2">
    <citation type="journal article" date="2023" name="Int. J. Mol. Sci.">
        <title>De Novo Assembly and Annotation of 11 Diverse Shrub Willow (Salix) Genomes Reveals Novel Gene Organization in Sex-Linked Regions.</title>
        <authorList>
            <person name="Hyden B."/>
            <person name="Feng K."/>
            <person name="Yates T.B."/>
            <person name="Jawdy S."/>
            <person name="Cereghino C."/>
            <person name="Smart L.B."/>
            <person name="Muchero W."/>
        </authorList>
    </citation>
    <scope>NUCLEOTIDE SEQUENCE</scope>
    <source>
        <tissue evidence="2">Shoot tip</tissue>
    </source>
</reference>
<dbReference type="EMBL" id="JAPFFK010000002">
    <property type="protein sequence ID" value="KAJ6775643.1"/>
    <property type="molecule type" value="Genomic_DNA"/>
</dbReference>
<evidence type="ECO:0000256" key="1">
    <source>
        <dbReference type="SAM" id="MobiDB-lite"/>
    </source>
</evidence>
<keyword evidence="3" id="KW-1185">Reference proteome</keyword>
<organism evidence="2 3">
    <name type="scientific">Salix purpurea</name>
    <name type="common">Purple osier willow</name>
    <dbReference type="NCBI Taxonomy" id="77065"/>
    <lineage>
        <taxon>Eukaryota</taxon>
        <taxon>Viridiplantae</taxon>
        <taxon>Streptophyta</taxon>
        <taxon>Embryophyta</taxon>
        <taxon>Tracheophyta</taxon>
        <taxon>Spermatophyta</taxon>
        <taxon>Magnoliopsida</taxon>
        <taxon>eudicotyledons</taxon>
        <taxon>Gunneridae</taxon>
        <taxon>Pentapetalae</taxon>
        <taxon>rosids</taxon>
        <taxon>fabids</taxon>
        <taxon>Malpighiales</taxon>
        <taxon>Salicaceae</taxon>
        <taxon>Saliceae</taxon>
        <taxon>Salix</taxon>
    </lineage>
</organism>
<evidence type="ECO:0000313" key="2">
    <source>
        <dbReference type="EMBL" id="KAJ6775643.1"/>
    </source>
</evidence>
<reference evidence="2" key="1">
    <citation type="submission" date="2022-11" db="EMBL/GenBank/DDBJ databases">
        <authorList>
            <person name="Hyden B.L."/>
            <person name="Feng K."/>
            <person name="Yates T."/>
            <person name="Jawdy S."/>
            <person name="Smart L.B."/>
            <person name="Muchero W."/>
        </authorList>
    </citation>
    <scope>NUCLEOTIDE SEQUENCE</scope>
    <source>
        <tissue evidence="2">Shoot tip</tissue>
    </source>
</reference>
<sequence length="86" mass="9459">MGHSHLCLTPASSLPLSFYFYTSAIKVHHYLLEDKKKEDPHVPKNKIKKKGGRADDSCEAGGTRGSERLSLSAISSTIDSMNFASY</sequence>
<dbReference type="AlphaFoldDB" id="A0A9Q0X0L7"/>
<feature type="non-terminal residue" evidence="2">
    <location>
        <position position="86"/>
    </location>
</feature>
<protein>
    <submittedName>
        <fullName evidence="2">Uncharacterized protein</fullName>
    </submittedName>
</protein>
<accession>A0A9Q0X0L7</accession>
<feature type="region of interest" description="Disordered" evidence="1">
    <location>
        <begin position="39"/>
        <end position="64"/>
    </location>
</feature>
<proteinExistence type="predicted"/>
<name>A0A9Q0X0L7_SALPP</name>
<comment type="caution">
    <text evidence="2">The sequence shown here is derived from an EMBL/GenBank/DDBJ whole genome shotgun (WGS) entry which is preliminary data.</text>
</comment>
<gene>
    <name evidence="2" type="ORF">OIU79_018754</name>
</gene>
<dbReference type="Proteomes" id="UP001151532">
    <property type="component" value="Chromosome 5"/>
</dbReference>
<evidence type="ECO:0000313" key="3">
    <source>
        <dbReference type="Proteomes" id="UP001151532"/>
    </source>
</evidence>